<dbReference type="OrthoDB" id="1577640at2759"/>
<feature type="domain" description="Nephrocystin 3-like N-terminal" evidence="3">
    <location>
        <begin position="25"/>
        <end position="191"/>
    </location>
</feature>
<dbReference type="PANTHER" id="PTHR10039:SF15">
    <property type="entry name" value="NACHT DOMAIN-CONTAINING PROTEIN"/>
    <property type="match status" value="1"/>
</dbReference>
<dbReference type="EMBL" id="ML120387">
    <property type="protein sequence ID" value="RPA99418.1"/>
    <property type="molecule type" value="Genomic_DNA"/>
</dbReference>
<feature type="non-terminal residue" evidence="4">
    <location>
        <position position="603"/>
    </location>
</feature>
<evidence type="ECO:0000259" key="2">
    <source>
        <dbReference type="Pfam" id="PF22939"/>
    </source>
</evidence>
<dbReference type="Gene3D" id="3.40.50.300">
    <property type="entry name" value="P-loop containing nucleotide triphosphate hydrolases"/>
    <property type="match status" value="1"/>
</dbReference>
<evidence type="ECO:0000259" key="3">
    <source>
        <dbReference type="Pfam" id="PF24883"/>
    </source>
</evidence>
<dbReference type="Pfam" id="PF13637">
    <property type="entry name" value="Ank_4"/>
    <property type="match status" value="1"/>
</dbReference>
<evidence type="ECO:0000313" key="4">
    <source>
        <dbReference type="EMBL" id="RPA99418.1"/>
    </source>
</evidence>
<dbReference type="Pfam" id="PF12796">
    <property type="entry name" value="Ank_2"/>
    <property type="match status" value="1"/>
</dbReference>
<dbReference type="Proteomes" id="UP000276215">
    <property type="component" value="Unassembled WGS sequence"/>
</dbReference>
<dbReference type="InterPro" id="IPR036770">
    <property type="entry name" value="Ankyrin_rpt-contain_sf"/>
</dbReference>
<proteinExistence type="predicted"/>
<dbReference type="Pfam" id="PF24883">
    <property type="entry name" value="NPHP3_N"/>
    <property type="match status" value="1"/>
</dbReference>
<sequence length="603" mass="67987">RLLQWLSPLEPQQRHKHIRESRLDGVGEWIFRTNEFQRWNMVEDGSAHSVLFCHGDPGVGKTHLSSLVIDHFQGSEQDITVTALYCDYLDKKEQTTSNMIGAILKQVVGDGNIQEDMRKAFEVGKRHLGGVGRGTSELLKMLKTVLAQRQRIVICVDGLDESLPDHRTGLLKALREIIQELPNVRLFLTARPFILDEIKRYFTHMDTISVTPSKDDVKILLKTKLEEDTEPDAMDDNLRDRIMKIIPEKVSEIFLLVSLTIEEILGETTIHRRRQKLRHMTNGQDVGYVYTATLDRIKAQKKDRSRLGMEAIMWISHSERPLRPEELCQALGVQLRSKDLNNDNQPTIRTILSCGLGLITLDSSSSTVRLVHFTLQEYILANPTLFHSPHSMIAEVCLTYLNYPCIGDLPPTLFSPPPTTPFLEYASCHWGAHARRGTTQRVKELALRLFEQFDTHVACPLFLVDTGEFGEEEYLEEDCGPLGFTGLHCAASFGVQEIMIALLEIQDWDLNATDILGNTVLSWAARGGHAGVVKMLLERNDVDPNRAGYSGRTPFSYAAYNGHDGIAKMLLERTDVDPGRADKKGQTPFLRAAKSGHEGIVKM</sequence>
<dbReference type="InterPro" id="IPR056884">
    <property type="entry name" value="NPHP3-like_N"/>
</dbReference>
<name>A0A3N4JQX8_9PEZI</name>
<dbReference type="PANTHER" id="PTHR10039">
    <property type="entry name" value="AMELOGENIN"/>
    <property type="match status" value="1"/>
</dbReference>
<dbReference type="Gene3D" id="1.25.40.20">
    <property type="entry name" value="Ankyrin repeat-containing domain"/>
    <property type="match status" value="1"/>
</dbReference>
<dbReference type="AlphaFoldDB" id="A0A3N4JQX8"/>
<dbReference type="SUPFAM" id="SSF48403">
    <property type="entry name" value="Ankyrin repeat"/>
    <property type="match status" value="1"/>
</dbReference>
<feature type="domain" description="GPI inositol-deacylase winged helix" evidence="2">
    <location>
        <begin position="308"/>
        <end position="382"/>
    </location>
</feature>
<gene>
    <name evidence="4" type="ORF">L873DRAFT_1635309</name>
</gene>
<reference evidence="4 5" key="1">
    <citation type="journal article" date="2018" name="Nat. Ecol. Evol.">
        <title>Pezizomycetes genomes reveal the molecular basis of ectomycorrhizal truffle lifestyle.</title>
        <authorList>
            <person name="Murat C."/>
            <person name="Payen T."/>
            <person name="Noel B."/>
            <person name="Kuo A."/>
            <person name="Morin E."/>
            <person name="Chen J."/>
            <person name="Kohler A."/>
            <person name="Krizsan K."/>
            <person name="Balestrini R."/>
            <person name="Da Silva C."/>
            <person name="Montanini B."/>
            <person name="Hainaut M."/>
            <person name="Levati E."/>
            <person name="Barry K.W."/>
            <person name="Belfiori B."/>
            <person name="Cichocki N."/>
            <person name="Clum A."/>
            <person name="Dockter R.B."/>
            <person name="Fauchery L."/>
            <person name="Guy J."/>
            <person name="Iotti M."/>
            <person name="Le Tacon F."/>
            <person name="Lindquist E.A."/>
            <person name="Lipzen A."/>
            <person name="Malagnac F."/>
            <person name="Mello A."/>
            <person name="Molinier V."/>
            <person name="Miyauchi S."/>
            <person name="Poulain J."/>
            <person name="Riccioni C."/>
            <person name="Rubini A."/>
            <person name="Sitrit Y."/>
            <person name="Splivallo R."/>
            <person name="Traeger S."/>
            <person name="Wang M."/>
            <person name="Zifcakova L."/>
            <person name="Wipf D."/>
            <person name="Zambonelli A."/>
            <person name="Paolocci F."/>
            <person name="Nowrousian M."/>
            <person name="Ottonello S."/>
            <person name="Baldrian P."/>
            <person name="Spatafora J.W."/>
            <person name="Henrissat B."/>
            <person name="Nagy L.G."/>
            <person name="Aury J.M."/>
            <person name="Wincker P."/>
            <person name="Grigoriev I.V."/>
            <person name="Bonfante P."/>
            <person name="Martin F.M."/>
        </authorList>
    </citation>
    <scope>NUCLEOTIDE SEQUENCE [LARGE SCALE GENOMIC DNA]</scope>
    <source>
        <strain evidence="4 5">120613-1</strain>
    </source>
</reference>
<protein>
    <submittedName>
        <fullName evidence="4">Uncharacterized protein</fullName>
    </submittedName>
</protein>
<organism evidence="4 5">
    <name type="scientific">Choiromyces venosus 120613-1</name>
    <dbReference type="NCBI Taxonomy" id="1336337"/>
    <lineage>
        <taxon>Eukaryota</taxon>
        <taxon>Fungi</taxon>
        <taxon>Dikarya</taxon>
        <taxon>Ascomycota</taxon>
        <taxon>Pezizomycotina</taxon>
        <taxon>Pezizomycetes</taxon>
        <taxon>Pezizales</taxon>
        <taxon>Tuberaceae</taxon>
        <taxon>Choiromyces</taxon>
    </lineage>
</organism>
<accession>A0A3N4JQX8</accession>
<evidence type="ECO:0000256" key="1">
    <source>
        <dbReference type="ARBA" id="ARBA00022737"/>
    </source>
</evidence>
<keyword evidence="1" id="KW-0677">Repeat</keyword>
<dbReference type="SUPFAM" id="SSF52540">
    <property type="entry name" value="P-loop containing nucleoside triphosphate hydrolases"/>
    <property type="match status" value="1"/>
</dbReference>
<dbReference type="SMART" id="SM00248">
    <property type="entry name" value="ANK"/>
    <property type="match status" value="3"/>
</dbReference>
<evidence type="ECO:0000313" key="5">
    <source>
        <dbReference type="Proteomes" id="UP000276215"/>
    </source>
</evidence>
<feature type="non-terminal residue" evidence="4">
    <location>
        <position position="1"/>
    </location>
</feature>
<keyword evidence="5" id="KW-1185">Reference proteome</keyword>
<dbReference type="STRING" id="1336337.A0A3N4JQX8"/>
<dbReference type="InterPro" id="IPR002110">
    <property type="entry name" value="Ankyrin_rpt"/>
</dbReference>
<dbReference type="InterPro" id="IPR054471">
    <property type="entry name" value="GPIID_WHD"/>
</dbReference>
<dbReference type="Pfam" id="PF22939">
    <property type="entry name" value="WHD_GPIID"/>
    <property type="match status" value="1"/>
</dbReference>
<dbReference type="InterPro" id="IPR027417">
    <property type="entry name" value="P-loop_NTPase"/>
</dbReference>